<proteinExistence type="inferred from homology"/>
<evidence type="ECO:0000256" key="2">
    <source>
        <dbReference type="ARBA" id="ARBA00022801"/>
    </source>
</evidence>
<name>A0A448YML1_BRENA</name>
<dbReference type="PANTHER" id="PTHR46072">
    <property type="entry name" value="AMIDASE-RELATED-RELATED"/>
    <property type="match status" value="1"/>
</dbReference>
<dbReference type="AlphaFoldDB" id="A0A448YML1"/>
<dbReference type="GO" id="GO:0016787">
    <property type="term" value="F:hydrolase activity"/>
    <property type="evidence" value="ECO:0007669"/>
    <property type="project" value="UniProtKB-KW"/>
</dbReference>
<reference evidence="5 6" key="1">
    <citation type="submission" date="2018-12" db="EMBL/GenBank/DDBJ databases">
        <authorList>
            <person name="Tiukova I."/>
            <person name="Dainat J."/>
        </authorList>
    </citation>
    <scope>NUCLEOTIDE SEQUENCE [LARGE SCALE GENOMIC DNA]</scope>
</reference>
<feature type="active site" description="Acyl-ester intermediate" evidence="3">
    <location>
        <position position="227"/>
    </location>
</feature>
<evidence type="ECO:0000256" key="1">
    <source>
        <dbReference type="ARBA" id="ARBA00009199"/>
    </source>
</evidence>
<dbReference type="PIRSF" id="PIRSF001221">
    <property type="entry name" value="Amidase_fungi"/>
    <property type="match status" value="1"/>
</dbReference>
<feature type="domain" description="Amidase" evidence="4">
    <location>
        <begin position="72"/>
        <end position="523"/>
    </location>
</feature>
<feature type="active site" description="Charge relay system" evidence="3">
    <location>
        <position position="127"/>
    </location>
</feature>
<dbReference type="InterPro" id="IPR023631">
    <property type="entry name" value="Amidase_dom"/>
</dbReference>
<evidence type="ECO:0000259" key="4">
    <source>
        <dbReference type="Pfam" id="PF01425"/>
    </source>
</evidence>
<evidence type="ECO:0000313" key="6">
    <source>
        <dbReference type="Proteomes" id="UP000290900"/>
    </source>
</evidence>
<dbReference type="STRING" id="13370.A0A448YML1"/>
<evidence type="ECO:0000313" key="5">
    <source>
        <dbReference type="EMBL" id="VEU22131.1"/>
    </source>
</evidence>
<evidence type="ECO:0000256" key="3">
    <source>
        <dbReference type="PIRSR" id="PIRSR001221-1"/>
    </source>
</evidence>
<keyword evidence="6" id="KW-1185">Reference proteome</keyword>
<dbReference type="Pfam" id="PF01425">
    <property type="entry name" value="Amidase"/>
    <property type="match status" value="1"/>
</dbReference>
<gene>
    <name evidence="5" type="ORF">BRENAR_LOCUS2863</name>
</gene>
<feature type="active site" description="Charge relay system" evidence="3">
    <location>
        <position position="203"/>
    </location>
</feature>
<dbReference type="EMBL" id="CAACVR010000018">
    <property type="protein sequence ID" value="VEU22131.1"/>
    <property type="molecule type" value="Genomic_DNA"/>
</dbReference>
<comment type="similarity">
    <text evidence="1">Belongs to the amidase family.</text>
</comment>
<protein>
    <submittedName>
        <fullName evidence="5">DEKNAAC103123</fullName>
    </submittedName>
</protein>
<organism evidence="5 6">
    <name type="scientific">Brettanomyces naardenensis</name>
    <name type="common">Yeast</name>
    <dbReference type="NCBI Taxonomy" id="13370"/>
    <lineage>
        <taxon>Eukaryota</taxon>
        <taxon>Fungi</taxon>
        <taxon>Dikarya</taxon>
        <taxon>Ascomycota</taxon>
        <taxon>Saccharomycotina</taxon>
        <taxon>Pichiomycetes</taxon>
        <taxon>Pichiales</taxon>
        <taxon>Pichiaceae</taxon>
        <taxon>Brettanomyces</taxon>
    </lineage>
</organism>
<accession>A0A448YML1</accession>
<sequence>MSIIQAKLKERELKLAPYVPSGNVPSPDELNDVSDFIDTSSLLSSEDREITTLGIDDLLKKYKDGSLKAEKVTLAYCRRLALAQKLVNCVSEVRFDEALEEARREDEYFAKTGQLCGPLHGIVITLKDNIKVKGLPNSLGLLGLATEVETEDAAMTTLLKKLGGLIIAKSNTPSGILYSETVNMLFGRTLNPYSRKYLNAGGSSGGEGTIAALRGSCFGVGSDLGGSVRHPAALNNVYSIKPSVGRTPCYGTLTGQPGQESVQTVYGILSKDLDNVEYALKAIVESRPYEAIDATCLPLEYRKVKLPDTLTIAFLDQDGLSTATAPIIRGLQIVKEALKRQGHDVIEWPTTYLKELEDAIHPFYSADGYKPIRKIISESGEPLHPLLSKAFDGAKDLRVSELWELHQKRSRLVQEYLQLWNTHNEGKRIDAIIMPVSAFPACLNMGVIPLPYTEVWNALDYSVSTFPVTRCDTKIDRPVEKSKFISELDRQVHRTYAENLDKFEGGPVALQLVCNRLEEEKCLAMTKYVRDLLSTGEK</sequence>
<dbReference type="PANTHER" id="PTHR46072:SF11">
    <property type="entry name" value="AMIDASE-RELATED"/>
    <property type="match status" value="1"/>
</dbReference>
<dbReference type="SUPFAM" id="SSF75304">
    <property type="entry name" value="Amidase signature (AS) enzymes"/>
    <property type="match status" value="1"/>
</dbReference>
<dbReference type="InParanoid" id="A0A448YML1"/>
<dbReference type="OrthoDB" id="6428749at2759"/>
<dbReference type="InterPro" id="IPR036928">
    <property type="entry name" value="AS_sf"/>
</dbReference>
<dbReference type="Proteomes" id="UP000290900">
    <property type="component" value="Unassembled WGS sequence"/>
</dbReference>
<keyword evidence="2" id="KW-0378">Hydrolase</keyword>
<dbReference type="Gene3D" id="3.90.1300.10">
    <property type="entry name" value="Amidase signature (AS) domain"/>
    <property type="match status" value="1"/>
</dbReference>